<evidence type="ECO:0000313" key="3">
    <source>
        <dbReference type="Proteomes" id="UP000007013"/>
    </source>
</evidence>
<dbReference type="RefSeq" id="WP_012375732.1">
    <property type="nucleotide sequence ID" value="NC_010571.1"/>
</dbReference>
<organism evidence="2 3">
    <name type="scientific">Opitutus terrae (strain DSM 11246 / JCM 15787 / PB90-1)</name>
    <dbReference type="NCBI Taxonomy" id="452637"/>
    <lineage>
        <taxon>Bacteria</taxon>
        <taxon>Pseudomonadati</taxon>
        <taxon>Verrucomicrobiota</taxon>
        <taxon>Opitutia</taxon>
        <taxon>Opitutales</taxon>
        <taxon>Opitutaceae</taxon>
        <taxon>Opitutus</taxon>
    </lineage>
</organism>
<dbReference type="Pfam" id="PF13580">
    <property type="entry name" value="SIS_2"/>
    <property type="match status" value="2"/>
</dbReference>
<name>B1ZY48_OPITP</name>
<dbReference type="GO" id="GO:1901135">
    <property type="term" value="P:carbohydrate derivative metabolic process"/>
    <property type="evidence" value="ECO:0007669"/>
    <property type="project" value="InterPro"/>
</dbReference>
<proteinExistence type="predicted"/>
<dbReference type="PANTHER" id="PTHR30390">
    <property type="entry name" value="SEDOHEPTULOSE 7-PHOSPHATE ISOMERASE / DNAA INITIATOR-ASSOCIATING FACTOR FOR REPLICATION INITIATION"/>
    <property type="match status" value="1"/>
</dbReference>
<evidence type="ECO:0000259" key="1">
    <source>
        <dbReference type="PROSITE" id="PS51464"/>
    </source>
</evidence>
<dbReference type="InterPro" id="IPR046348">
    <property type="entry name" value="SIS_dom_sf"/>
</dbReference>
<keyword evidence="3" id="KW-1185">Reference proteome</keyword>
<accession>B1ZY48</accession>
<feature type="domain" description="SIS" evidence="1">
    <location>
        <begin position="31"/>
        <end position="205"/>
    </location>
</feature>
<keyword evidence="2" id="KW-0413">Isomerase</keyword>
<protein>
    <submittedName>
        <fullName evidence="2">Phosphoheptose isomerase</fullName>
    </submittedName>
</protein>
<dbReference type="CDD" id="cd05006">
    <property type="entry name" value="SIS_GmhA"/>
    <property type="match status" value="1"/>
</dbReference>
<dbReference type="AlphaFoldDB" id="B1ZY48"/>
<dbReference type="InterPro" id="IPR035461">
    <property type="entry name" value="GmhA/DiaA"/>
</dbReference>
<dbReference type="HOGENOM" id="CLU_080999_2_0_0"/>
<dbReference type="KEGG" id="ote:Oter_2916"/>
<reference evidence="2 3" key="1">
    <citation type="journal article" date="2011" name="J. Bacteriol.">
        <title>Genome sequence of the verrucomicrobium Opitutus terrae PB90-1, an abundant inhabitant of rice paddy soil ecosystems.</title>
        <authorList>
            <person name="van Passel M.W."/>
            <person name="Kant R."/>
            <person name="Palva A."/>
            <person name="Copeland A."/>
            <person name="Lucas S."/>
            <person name="Lapidus A."/>
            <person name="Glavina del Rio T."/>
            <person name="Pitluck S."/>
            <person name="Goltsman E."/>
            <person name="Clum A."/>
            <person name="Sun H."/>
            <person name="Schmutz J."/>
            <person name="Larimer F.W."/>
            <person name="Land M.L."/>
            <person name="Hauser L."/>
            <person name="Kyrpides N."/>
            <person name="Mikhailova N."/>
            <person name="Richardson P.P."/>
            <person name="Janssen P.H."/>
            <person name="de Vos W.M."/>
            <person name="Smidt H."/>
        </authorList>
    </citation>
    <scope>NUCLEOTIDE SEQUENCE [LARGE SCALE GENOMIC DNA]</scope>
    <source>
        <strain evidence="3">DSM 11246 / JCM 15787 / PB90-1</strain>
    </source>
</reference>
<dbReference type="InterPro" id="IPR050099">
    <property type="entry name" value="SIS_GmhA/DiaA_subfam"/>
</dbReference>
<dbReference type="GO" id="GO:0097367">
    <property type="term" value="F:carbohydrate derivative binding"/>
    <property type="evidence" value="ECO:0007669"/>
    <property type="project" value="InterPro"/>
</dbReference>
<evidence type="ECO:0000313" key="2">
    <source>
        <dbReference type="EMBL" id="ACB76197.1"/>
    </source>
</evidence>
<dbReference type="STRING" id="452637.Oter_2916"/>
<dbReference type="PROSITE" id="PS51464">
    <property type="entry name" value="SIS"/>
    <property type="match status" value="1"/>
</dbReference>
<sequence length="211" mass="22522">MTVAAPLTDLLHRYPELRVCAEQISRADTALRTCFAAQGKLLLCGNGGSAADCEHIAAELLKGFMSKRPLSAGDRQRLPAGIGERLQGGLPAIPLCGFPGFGTAFLNDVDPQLIYAQLTWVLGRPGDVLLALSTSGTSPNVCRAVETARACGLVTIGLTGRTGGDLTRLTDICINVPADETYRIQEYHLPIYHCLCRSLEQAFFPSPSHGV</sequence>
<dbReference type="Gene3D" id="3.40.50.10490">
    <property type="entry name" value="Glucose-6-phosphate isomerase like protein, domain 1"/>
    <property type="match status" value="1"/>
</dbReference>
<dbReference type="Proteomes" id="UP000007013">
    <property type="component" value="Chromosome"/>
</dbReference>
<dbReference type="OrthoDB" id="9781311at2"/>
<dbReference type="EMBL" id="CP001032">
    <property type="protein sequence ID" value="ACB76197.1"/>
    <property type="molecule type" value="Genomic_DNA"/>
</dbReference>
<dbReference type="SUPFAM" id="SSF53697">
    <property type="entry name" value="SIS domain"/>
    <property type="match status" value="1"/>
</dbReference>
<dbReference type="eggNOG" id="COG0279">
    <property type="taxonomic scope" value="Bacteria"/>
</dbReference>
<dbReference type="GO" id="GO:0016853">
    <property type="term" value="F:isomerase activity"/>
    <property type="evidence" value="ECO:0007669"/>
    <property type="project" value="UniProtKB-KW"/>
</dbReference>
<gene>
    <name evidence="2" type="ordered locus">Oter_2916</name>
</gene>
<dbReference type="InterPro" id="IPR001347">
    <property type="entry name" value="SIS_dom"/>
</dbReference>